<evidence type="ECO:0000256" key="1">
    <source>
        <dbReference type="SAM" id="MobiDB-lite"/>
    </source>
</evidence>
<evidence type="ECO:0000313" key="2">
    <source>
        <dbReference type="EMBL" id="CAG8684920.1"/>
    </source>
</evidence>
<organism evidence="2 3">
    <name type="scientific">Acaulospora morrowiae</name>
    <dbReference type="NCBI Taxonomy" id="94023"/>
    <lineage>
        <taxon>Eukaryota</taxon>
        <taxon>Fungi</taxon>
        <taxon>Fungi incertae sedis</taxon>
        <taxon>Mucoromycota</taxon>
        <taxon>Glomeromycotina</taxon>
        <taxon>Glomeromycetes</taxon>
        <taxon>Diversisporales</taxon>
        <taxon>Acaulosporaceae</taxon>
        <taxon>Acaulospora</taxon>
    </lineage>
</organism>
<gene>
    <name evidence="2" type="ORF">AMORRO_LOCUS11421</name>
</gene>
<dbReference type="AlphaFoldDB" id="A0A9N9EQI9"/>
<feature type="compositionally biased region" description="Polar residues" evidence="1">
    <location>
        <begin position="169"/>
        <end position="180"/>
    </location>
</feature>
<name>A0A9N9EQI9_9GLOM</name>
<feature type="compositionally biased region" description="Low complexity" evidence="1">
    <location>
        <begin position="153"/>
        <end position="168"/>
    </location>
</feature>
<feature type="non-terminal residue" evidence="2">
    <location>
        <position position="241"/>
    </location>
</feature>
<dbReference type="Proteomes" id="UP000789342">
    <property type="component" value="Unassembled WGS sequence"/>
</dbReference>
<keyword evidence="3" id="KW-1185">Reference proteome</keyword>
<dbReference type="EMBL" id="CAJVPV010014449">
    <property type="protein sequence ID" value="CAG8684920.1"/>
    <property type="molecule type" value="Genomic_DNA"/>
</dbReference>
<feature type="region of interest" description="Disordered" evidence="1">
    <location>
        <begin position="48"/>
        <end position="91"/>
    </location>
</feature>
<proteinExistence type="predicted"/>
<feature type="compositionally biased region" description="Low complexity" evidence="1">
    <location>
        <begin position="79"/>
        <end position="91"/>
    </location>
</feature>
<accession>A0A9N9EQI9</accession>
<feature type="region of interest" description="Disordered" evidence="1">
    <location>
        <begin position="153"/>
        <end position="182"/>
    </location>
</feature>
<protein>
    <submittedName>
        <fullName evidence="2">5215_t:CDS:1</fullName>
    </submittedName>
</protein>
<reference evidence="2" key="1">
    <citation type="submission" date="2021-06" db="EMBL/GenBank/DDBJ databases">
        <authorList>
            <person name="Kallberg Y."/>
            <person name="Tangrot J."/>
            <person name="Rosling A."/>
        </authorList>
    </citation>
    <scope>NUCLEOTIDE SEQUENCE</scope>
    <source>
        <strain evidence="2">CL551</strain>
    </source>
</reference>
<sequence length="241" mass="26395">MAASSFLTRQLSHKKIHSKIISTPVIVIHKDDNGLLEERIEDQSDYASNFTVSTSPSPSPSPMMPPIKSFNDSKEEDLSSASLPNLSLASSSSENSSALKADLLSTRRLTVHELTVSDGEPAALNQLNMLKQSDRDGATFTTPDDLLLTPQLSSTEVSQTTTESSISVGMTSSKYESDSTPPRFVFKKPGRRKSFLKGIKEHVFSKKSKSSQKSWYYSNRNVNIEKYGRWGKVLGSGVGGQ</sequence>
<comment type="caution">
    <text evidence="2">The sequence shown here is derived from an EMBL/GenBank/DDBJ whole genome shotgun (WGS) entry which is preliminary data.</text>
</comment>
<evidence type="ECO:0000313" key="3">
    <source>
        <dbReference type="Proteomes" id="UP000789342"/>
    </source>
</evidence>